<evidence type="ECO:0000256" key="2">
    <source>
        <dbReference type="ARBA" id="ARBA00023125"/>
    </source>
</evidence>
<organism evidence="5 6">
    <name type="scientific">Bombilactobacillus folatiphilus</name>
    <dbReference type="NCBI Taxonomy" id="2923362"/>
    <lineage>
        <taxon>Bacteria</taxon>
        <taxon>Bacillati</taxon>
        <taxon>Bacillota</taxon>
        <taxon>Bacilli</taxon>
        <taxon>Lactobacillales</taxon>
        <taxon>Lactobacillaceae</taxon>
        <taxon>Bombilactobacillus</taxon>
    </lineage>
</organism>
<dbReference type="PRINTS" id="PR00598">
    <property type="entry name" value="HTHMARR"/>
</dbReference>
<evidence type="ECO:0000256" key="3">
    <source>
        <dbReference type="ARBA" id="ARBA00023163"/>
    </source>
</evidence>
<proteinExistence type="predicted"/>
<reference evidence="5" key="1">
    <citation type="journal article" date="2022" name="Int. J. Syst. Evol. Microbiol.">
        <title>Apilactobacillus apisilvae sp. nov., Nicolia spurrieriana gen. nov. sp. nov., Bombilactobacillus folatiphilus sp. nov. and Bombilactobacillus thymidiniphilus sp. nov., four new lactic acid bacterial isolates from stingless bees Tetragonula carbonaria and Austroplebeia australis.</title>
        <authorList>
            <person name="Oliphant S.A."/>
            <person name="Watson-Haigh N.S."/>
            <person name="Sumby K.M."/>
            <person name="Gardner J."/>
            <person name="Groom S."/>
            <person name="Jiranek V."/>
        </authorList>
    </citation>
    <scope>NUCLEOTIDE SEQUENCE</scope>
    <source>
        <strain evidence="5">SG4_D2</strain>
    </source>
</reference>
<accession>A0ABY4P9E4</accession>
<protein>
    <submittedName>
        <fullName evidence="5">MarR family transcriptional regulator</fullName>
    </submittedName>
</protein>
<sequence>MDYCYLSKYVAGIYRRSKNEVNQRLGCLDLRATESDLLLFIDEHPQAKQQEIAQEMMLDPSLLARDLKALAQKKYIRRQCDGDDRRVKRINLTKLGQKQVCQLRQMMNEWWVQFFAENDLDIEQFGAILQQVYTKMLK</sequence>
<evidence type="ECO:0000313" key="6">
    <source>
        <dbReference type="Proteomes" id="UP000831495"/>
    </source>
</evidence>
<gene>
    <name evidence="5" type="ORF">MOO45_00110</name>
</gene>
<keyword evidence="1" id="KW-0805">Transcription regulation</keyword>
<dbReference type="PROSITE" id="PS50995">
    <property type="entry name" value="HTH_MARR_2"/>
    <property type="match status" value="1"/>
</dbReference>
<evidence type="ECO:0000256" key="1">
    <source>
        <dbReference type="ARBA" id="ARBA00023015"/>
    </source>
</evidence>
<dbReference type="SUPFAM" id="SSF46785">
    <property type="entry name" value="Winged helix' DNA-binding domain"/>
    <property type="match status" value="1"/>
</dbReference>
<dbReference type="Pfam" id="PF01047">
    <property type="entry name" value="MarR"/>
    <property type="match status" value="1"/>
</dbReference>
<dbReference type="InterPro" id="IPR000835">
    <property type="entry name" value="HTH_MarR-typ"/>
</dbReference>
<name>A0ABY4P9E4_9LACO</name>
<dbReference type="Gene3D" id="1.10.10.10">
    <property type="entry name" value="Winged helix-like DNA-binding domain superfamily/Winged helix DNA-binding domain"/>
    <property type="match status" value="1"/>
</dbReference>
<dbReference type="PANTHER" id="PTHR42756:SF1">
    <property type="entry name" value="TRANSCRIPTIONAL REPRESSOR OF EMRAB OPERON"/>
    <property type="match status" value="1"/>
</dbReference>
<evidence type="ECO:0000313" key="5">
    <source>
        <dbReference type="EMBL" id="UQS82141.1"/>
    </source>
</evidence>
<keyword evidence="3" id="KW-0804">Transcription</keyword>
<dbReference type="PANTHER" id="PTHR42756">
    <property type="entry name" value="TRANSCRIPTIONAL REGULATOR, MARR"/>
    <property type="match status" value="1"/>
</dbReference>
<keyword evidence="2" id="KW-0238">DNA-binding</keyword>
<dbReference type="RefSeq" id="WP_249514411.1">
    <property type="nucleotide sequence ID" value="NZ_CP093366.1"/>
</dbReference>
<dbReference type="SMART" id="SM00347">
    <property type="entry name" value="HTH_MARR"/>
    <property type="match status" value="1"/>
</dbReference>
<keyword evidence="6" id="KW-1185">Reference proteome</keyword>
<dbReference type="EMBL" id="CP093366">
    <property type="protein sequence ID" value="UQS82141.1"/>
    <property type="molecule type" value="Genomic_DNA"/>
</dbReference>
<dbReference type="InterPro" id="IPR036388">
    <property type="entry name" value="WH-like_DNA-bd_sf"/>
</dbReference>
<dbReference type="InterPro" id="IPR036390">
    <property type="entry name" value="WH_DNA-bd_sf"/>
</dbReference>
<dbReference type="Proteomes" id="UP000831495">
    <property type="component" value="Chromosome"/>
</dbReference>
<feature type="domain" description="HTH marR-type" evidence="4">
    <location>
        <begin position="1"/>
        <end position="134"/>
    </location>
</feature>
<evidence type="ECO:0000259" key="4">
    <source>
        <dbReference type="PROSITE" id="PS50995"/>
    </source>
</evidence>